<dbReference type="PANTHER" id="PTHR36492">
    <property type="match status" value="1"/>
</dbReference>
<accession>A0A250K4I0</accession>
<evidence type="ECO:0000259" key="1">
    <source>
        <dbReference type="Pfam" id="PF00149"/>
    </source>
</evidence>
<dbReference type="AlphaFoldDB" id="A0A250K4I0"/>
<dbReference type="RefSeq" id="WP_013938204.1">
    <property type="nucleotide sequence ID" value="NZ_CP022203.1"/>
</dbReference>
<dbReference type="InterPro" id="IPR004843">
    <property type="entry name" value="Calcineurin-like_PHP"/>
</dbReference>
<feature type="domain" description="Calcineurin-like phosphoesterase" evidence="1">
    <location>
        <begin position="1"/>
        <end position="234"/>
    </location>
</feature>
<organism evidence="2 3">
    <name type="scientific">Corallococcus macrosporus DSM 14697</name>
    <dbReference type="NCBI Taxonomy" id="1189310"/>
    <lineage>
        <taxon>Bacteria</taxon>
        <taxon>Pseudomonadati</taxon>
        <taxon>Myxococcota</taxon>
        <taxon>Myxococcia</taxon>
        <taxon>Myxococcales</taxon>
        <taxon>Cystobacterineae</taxon>
        <taxon>Myxococcaceae</taxon>
        <taxon>Corallococcus</taxon>
    </lineage>
</organism>
<protein>
    <submittedName>
        <fullName evidence="2">Metallophosphoesterase</fullName>
    </submittedName>
</protein>
<dbReference type="GO" id="GO:0016787">
    <property type="term" value="F:hydrolase activity"/>
    <property type="evidence" value="ECO:0007669"/>
    <property type="project" value="InterPro"/>
</dbReference>
<dbReference type="Pfam" id="PF00149">
    <property type="entry name" value="Metallophos"/>
    <property type="match status" value="1"/>
</dbReference>
<evidence type="ECO:0000313" key="2">
    <source>
        <dbReference type="EMBL" id="ATB50236.1"/>
    </source>
</evidence>
<sequence length="276" mass="31974">MKLYAISDLHLRHNDNRLALQALQAHPDDWLIVAGDVGETLAEMELMLSTLTQRFRQVIWVPGNHELWTLPSEQPTLKGEARYQRLVSLCRSYGALTPEDPYPRWPGPGPERVIVPMFLGYDYTFRPDHVPADKALEWAWEDDLMCTDEALLHPEPHASRAAWCAARVESTRARLDALPPGCATILVNHYPLRYEHVRLPRIPRFSIWCGTKRTEDWHTRYRAEVVVSGHLHMPATLWRDNVRFEEVSLGYPVQWKYRGVSDWERCLRVILPGPTP</sequence>
<dbReference type="InterPro" id="IPR029052">
    <property type="entry name" value="Metallo-depent_PP-like"/>
</dbReference>
<dbReference type="Gene3D" id="3.60.21.10">
    <property type="match status" value="1"/>
</dbReference>
<dbReference type="EMBL" id="CP022203">
    <property type="protein sequence ID" value="ATB50236.1"/>
    <property type="molecule type" value="Genomic_DNA"/>
</dbReference>
<gene>
    <name evidence="2" type="ORF">MYMAC_005891</name>
</gene>
<dbReference type="Proteomes" id="UP000217343">
    <property type="component" value="Chromosome"/>
</dbReference>
<reference evidence="2 3" key="1">
    <citation type="submission" date="2017-06" db="EMBL/GenBank/DDBJ databases">
        <title>Sequencing and comparative analysis of myxobacterial genomes.</title>
        <authorList>
            <person name="Rupp O."/>
            <person name="Goesmann A."/>
            <person name="Sogaard-Andersen L."/>
        </authorList>
    </citation>
    <scope>NUCLEOTIDE SEQUENCE [LARGE SCALE GENOMIC DNA]</scope>
    <source>
        <strain evidence="2 3">DSM 14697</strain>
    </source>
</reference>
<dbReference type="PANTHER" id="PTHR36492:SF2">
    <property type="entry name" value="[ACYL-CARRIER-PROTEIN] PHOSPHODIESTERASE PPTH"/>
    <property type="match status" value="1"/>
</dbReference>
<proteinExistence type="predicted"/>
<dbReference type="InterPro" id="IPR052963">
    <property type="entry name" value="Pantetheine_PDE"/>
</dbReference>
<dbReference type="OrthoDB" id="9013891at2"/>
<evidence type="ECO:0000313" key="3">
    <source>
        <dbReference type="Proteomes" id="UP000217343"/>
    </source>
</evidence>
<dbReference type="KEGG" id="mmas:MYMAC_005891"/>
<keyword evidence="3" id="KW-1185">Reference proteome</keyword>
<name>A0A250K4I0_9BACT</name>
<dbReference type="SUPFAM" id="SSF56300">
    <property type="entry name" value="Metallo-dependent phosphatases"/>
    <property type="match status" value="1"/>
</dbReference>